<gene>
    <name evidence="2" type="ORF">THAOC_14342</name>
</gene>
<protein>
    <submittedName>
        <fullName evidence="2">Uncharacterized protein</fullName>
    </submittedName>
</protein>
<sequence>MIGLSRNISYPVRLEEEIIKPGKVTWHGLTTGPMNSEINLICFVVAPPFPFMDRDDNSNRNSNSNSNSIALPPRRHKRRWNVSST</sequence>
<dbReference type="Proteomes" id="UP000266841">
    <property type="component" value="Unassembled WGS sequence"/>
</dbReference>
<feature type="region of interest" description="Disordered" evidence="1">
    <location>
        <begin position="53"/>
        <end position="85"/>
    </location>
</feature>
<reference evidence="2 3" key="1">
    <citation type="journal article" date="2012" name="Genome Biol.">
        <title>Genome and low-iron response of an oceanic diatom adapted to chronic iron limitation.</title>
        <authorList>
            <person name="Lommer M."/>
            <person name="Specht M."/>
            <person name="Roy A.S."/>
            <person name="Kraemer L."/>
            <person name="Andreson R."/>
            <person name="Gutowska M.A."/>
            <person name="Wolf J."/>
            <person name="Bergner S.V."/>
            <person name="Schilhabel M.B."/>
            <person name="Klostermeier U.C."/>
            <person name="Beiko R.G."/>
            <person name="Rosenstiel P."/>
            <person name="Hippler M."/>
            <person name="Laroche J."/>
        </authorList>
    </citation>
    <scope>NUCLEOTIDE SEQUENCE [LARGE SCALE GENOMIC DNA]</scope>
    <source>
        <strain evidence="2 3">CCMP1005</strain>
    </source>
</reference>
<evidence type="ECO:0000313" key="2">
    <source>
        <dbReference type="EMBL" id="EJK64872.1"/>
    </source>
</evidence>
<evidence type="ECO:0000313" key="3">
    <source>
        <dbReference type="Proteomes" id="UP000266841"/>
    </source>
</evidence>
<keyword evidence="3" id="KW-1185">Reference proteome</keyword>
<name>K0T354_THAOC</name>
<comment type="caution">
    <text evidence="2">The sequence shown here is derived from an EMBL/GenBank/DDBJ whole genome shotgun (WGS) entry which is preliminary data.</text>
</comment>
<evidence type="ECO:0000256" key="1">
    <source>
        <dbReference type="SAM" id="MobiDB-lite"/>
    </source>
</evidence>
<feature type="compositionally biased region" description="Low complexity" evidence="1">
    <location>
        <begin position="59"/>
        <end position="68"/>
    </location>
</feature>
<proteinExistence type="predicted"/>
<dbReference type="EMBL" id="AGNL01016742">
    <property type="protein sequence ID" value="EJK64872.1"/>
    <property type="molecule type" value="Genomic_DNA"/>
</dbReference>
<dbReference type="AlphaFoldDB" id="K0T354"/>
<accession>K0T354</accession>
<feature type="compositionally biased region" description="Basic residues" evidence="1">
    <location>
        <begin position="73"/>
        <end position="85"/>
    </location>
</feature>
<organism evidence="2 3">
    <name type="scientific">Thalassiosira oceanica</name>
    <name type="common">Marine diatom</name>
    <dbReference type="NCBI Taxonomy" id="159749"/>
    <lineage>
        <taxon>Eukaryota</taxon>
        <taxon>Sar</taxon>
        <taxon>Stramenopiles</taxon>
        <taxon>Ochrophyta</taxon>
        <taxon>Bacillariophyta</taxon>
        <taxon>Coscinodiscophyceae</taxon>
        <taxon>Thalassiosirophycidae</taxon>
        <taxon>Thalassiosirales</taxon>
        <taxon>Thalassiosiraceae</taxon>
        <taxon>Thalassiosira</taxon>
    </lineage>
</organism>